<gene>
    <name evidence="8" type="ORF">RFI_07816</name>
</gene>
<dbReference type="GO" id="GO:0022857">
    <property type="term" value="F:transmembrane transporter activity"/>
    <property type="evidence" value="ECO:0007669"/>
    <property type="project" value="UniProtKB-UniRule"/>
</dbReference>
<feature type="transmembrane region" description="Helical" evidence="7">
    <location>
        <begin position="6"/>
        <end position="28"/>
    </location>
</feature>
<evidence type="ECO:0000256" key="6">
    <source>
        <dbReference type="ARBA" id="ARBA00023180"/>
    </source>
</evidence>
<keyword evidence="9" id="KW-1185">Reference proteome</keyword>
<accession>X6NVJ4</accession>
<comment type="subcellular location">
    <subcellularLocation>
        <location evidence="7">Cell membrane</location>
        <topology evidence="7">Multi-pass membrane protein</topology>
    </subcellularLocation>
    <subcellularLocation>
        <location evidence="1">Membrane</location>
        <topology evidence="1">Multi-pass membrane protein</topology>
    </subcellularLocation>
</comment>
<dbReference type="Proteomes" id="UP000023152">
    <property type="component" value="Unassembled WGS sequence"/>
</dbReference>
<protein>
    <recommendedName>
        <fullName evidence="7">Choline transporter-like protein</fullName>
    </recommendedName>
</protein>
<evidence type="ECO:0000313" key="8">
    <source>
        <dbReference type="EMBL" id="ETO29307.1"/>
    </source>
</evidence>
<feature type="transmembrane region" description="Helical" evidence="7">
    <location>
        <begin position="76"/>
        <end position="98"/>
    </location>
</feature>
<feature type="transmembrane region" description="Helical" evidence="7">
    <location>
        <begin position="119"/>
        <end position="148"/>
    </location>
</feature>
<comment type="similarity">
    <text evidence="2 7">Belongs to the CTL (choline transporter-like) family.</text>
</comment>
<organism evidence="8 9">
    <name type="scientific">Reticulomyxa filosa</name>
    <dbReference type="NCBI Taxonomy" id="46433"/>
    <lineage>
        <taxon>Eukaryota</taxon>
        <taxon>Sar</taxon>
        <taxon>Rhizaria</taxon>
        <taxon>Retaria</taxon>
        <taxon>Foraminifera</taxon>
        <taxon>Monothalamids</taxon>
        <taxon>Reticulomyxidae</taxon>
        <taxon>Reticulomyxa</taxon>
    </lineage>
</organism>
<keyword evidence="5 7" id="KW-0472">Membrane</keyword>
<evidence type="ECO:0000313" key="9">
    <source>
        <dbReference type="Proteomes" id="UP000023152"/>
    </source>
</evidence>
<dbReference type="PANTHER" id="PTHR12385">
    <property type="entry name" value="CHOLINE TRANSPORTER-LIKE (SLC FAMILY 44)"/>
    <property type="match status" value="1"/>
</dbReference>
<evidence type="ECO:0000256" key="5">
    <source>
        <dbReference type="ARBA" id="ARBA00023136"/>
    </source>
</evidence>
<dbReference type="InterPro" id="IPR007603">
    <property type="entry name" value="Choline_transptr-like"/>
</dbReference>
<reference evidence="8 9" key="1">
    <citation type="journal article" date="2013" name="Curr. Biol.">
        <title>The Genome of the Foraminiferan Reticulomyxa filosa.</title>
        <authorList>
            <person name="Glockner G."/>
            <person name="Hulsmann N."/>
            <person name="Schleicher M."/>
            <person name="Noegel A.A."/>
            <person name="Eichinger L."/>
            <person name="Gallinger C."/>
            <person name="Pawlowski J."/>
            <person name="Sierra R."/>
            <person name="Euteneuer U."/>
            <person name="Pillet L."/>
            <person name="Moustafa A."/>
            <person name="Platzer M."/>
            <person name="Groth M."/>
            <person name="Szafranski K."/>
            <person name="Schliwa M."/>
        </authorList>
    </citation>
    <scope>NUCLEOTIDE SEQUENCE [LARGE SCALE GENOMIC DNA]</scope>
</reference>
<evidence type="ECO:0000256" key="4">
    <source>
        <dbReference type="ARBA" id="ARBA00022989"/>
    </source>
</evidence>
<dbReference type="Pfam" id="PF04515">
    <property type="entry name" value="Choline_transpo"/>
    <property type="match status" value="1"/>
</dbReference>
<dbReference type="GO" id="GO:0005886">
    <property type="term" value="C:plasma membrane"/>
    <property type="evidence" value="ECO:0007669"/>
    <property type="project" value="UniProtKB-SubCell"/>
</dbReference>
<comment type="function">
    <text evidence="7">Choline transporter.</text>
</comment>
<comment type="caution">
    <text evidence="8">The sequence shown here is derived from an EMBL/GenBank/DDBJ whole genome shotgun (WGS) entry which is preliminary data.</text>
</comment>
<evidence type="ECO:0000256" key="3">
    <source>
        <dbReference type="ARBA" id="ARBA00022692"/>
    </source>
</evidence>
<sequence>MYASFFIFFFCVLNSHSAGIALILCFMYMSCIGTCGWVIVWMTITLSIVGGFLLGYAMIQKGQELKSVGWYYTGNFMYGSGITLCSLDAVFTLGIIFMRNRIRLATRVIREASKAMEDVPTIVFFPLVCFLLACGYMCFWIATAVYIYSVSVVVEYPLPDYLQQTIGQEFYKVRFLFCVFKKKKDN</sequence>
<dbReference type="PANTHER" id="PTHR12385:SF14">
    <property type="entry name" value="CHOLINE TRANSPORTER-LIKE 2"/>
    <property type="match status" value="1"/>
</dbReference>
<proteinExistence type="inferred from homology"/>
<keyword evidence="4 7" id="KW-1133">Transmembrane helix</keyword>
<evidence type="ECO:0000256" key="2">
    <source>
        <dbReference type="ARBA" id="ARBA00007168"/>
    </source>
</evidence>
<name>X6NVJ4_RETFI</name>
<dbReference type="EMBL" id="ASPP01006125">
    <property type="protein sequence ID" value="ETO29307.1"/>
    <property type="molecule type" value="Genomic_DNA"/>
</dbReference>
<keyword evidence="6" id="KW-0325">Glycoprotein</keyword>
<comment type="caution">
    <text evidence="7">Lacks conserved residue(s) required for the propagation of feature annotation.</text>
</comment>
<evidence type="ECO:0000256" key="7">
    <source>
        <dbReference type="RuleBase" id="RU368066"/>
    </source>
</evidence>
<evidence type="ECO:0000256" key="1">
    <source>
        <dbReference type="ARBA" id="ARBA00004141"/>
    </source>
</evidence>
<dbReference type="OrthoDB" id="420519at2759"/>
<keyword evidence="3 7" id="KW-0812">Transmembrane</keyword>
<feature type="transmembrane region" description="Helical" evidence="7">
    <location>
        <begin position="35"/>
        <end position="56"/>
    </location>
</feature>
<dbReference type="AlphaFoldDB" id="X6NVJ4"/>